<dbReference type="AlphaFoldDB" id="A0A4Q9DUD2"/>
<dbReference type="PANTHER" id="PTHR43280">
    <property type="entry name" value="ARAC-FAMILY TRANSCRIPTIONAL REGULATOR"/>
    <property type="match status" value="1"/>
</dbReference>
<dbReference type="GO" id="GO:0043565">
    <property type="term" value="F:sequence-specific DNA binding"/>
    <property type="evidence" value="ECO:0007669"/>
    <property type="project" value="InterPro"/>
</dbReference>
<accession>A0A4Q9DUD2</accession>
<dbReference type="Pfam" id="PF02311">
    <property type="entry name" value="AraC_binding"/>
    <property type="match status" value="1"/>
</dbReference>
<dbReference type="SMART" id="SM00342">
    <property type="entry name" value="HTH_ARAC"/>
    <property type="match status" value="1"/>
</dbReference>
<evidence type="ECO:0000256" key="1">
    <source>
        <dbReference type="ARBA" id="ARBA00023015"/>
    </source>
</evidence>
<comment type="caution">
    <text evidence="5">The sequence shown here is derived from an EMBL/GenBank/DDBJ whole genome shotgun (WGS) entry which is preliminary data.</text>
</comment>
<dbReference type="Pfam" id="PF12833">
    <property type="entry name" value="HTH_18"/>
    <property type="match status" value="1"/>
</dbReference>
<proteinExistence type="predicted"/>
<dbReference type="PRINTS" id="PR00032">
    <property type="entry name" value="HTHARAC"/>
</dbReference>
<dbReference type="Gene3D" id="1.10.10.60">
    <property type="entry name" value="Homeodomain-like"/>
    <property type="match status" value="2"/>
</dbReference>
<dbReference type="EMBL" id="SIRE01000007">
    <property type="protein sequence ID" value="TBL79490.1"/>
    <property type="molecule type" value="Genomic_DNA"/>
</dbReference>
<dbReference type="InterPro" id="IPR020449">
    <property type="entry name" value="Tscrpt_reg_AraC-type_HTH"/>
</dbReference>
<keyword evidence="6" id="KW-1185">Reference proteome</keyword>
<protein>
    <submittedName>
        <fullName evidence="5">AraC family transcriptional regulator</fullName>
    </submittedName>
</protein>
<dbReference type="OrthoDB" id="2237754at2"/>
<dbReference type="SUPFAM" id="SSF51215">
    <property type="entry name" value="Regulatory protein AraC"/>
    <property type="match status" value="1"/>
</dbReference>
<dbReference type="InterPro" id="IPR037923">
    <property type="entry name" value="HTH-like"/>
</dbReference>
<gene>
    <name evidence="5" type="ORF">EYB31_11310</name>
</gene>
<name>A0A4Q9DUD2_9BACL</name>
<dbReference type="InterPro" id="IPR018060">
    <property type="entry name" value="HTH_AraC"/>
</dbReference>
<dbReference type="InterPro" id="IPR009057">
    <property type="entry name" value="Homeodomain-like_sf"/>
</dbReference>
<keyword evidence="1" id="KW-0805">Transcription regulation</keyword>
<evidence type="ECO:0000313" key="6">
    <source>
        <dbReference type="Proteomes" id="UP000293142"/>
    </source>
</evidence>
<evidence type="ECO:0000259" key="4">
    <source>
        <dbReference type="PROSITE" id="PS01124"/>
    </source>
</evidence>
<keyword evidence="2" id="KW-0238">DNA-binding</keyword>
<dbReference type="SUPFAM" id="SSF46689">
    <property type="entry name" value="Homeodomain-like"/>
    <property type="match status" value="2"/>
</dbReference>
<keyword evidence="3" id="KW-0804">Transcription</keyword>
<dbReference type="PANTHER" id="PTHR43280:SF28">
    <property type="entry name" value="HTH-TYPE TRANSCRIPTIONAL ACTIVATOR RHAS"/>
    <property type="match status" value="1"/>
</dbReference>
<evidence type="ECO:0000256" key="3">
    <source>
        <dbReference type="ARBA" id="ARBA00023163"/>
    </source>
</evidence>
<dbReference type="InterPro" id="IPR018062">
    <property type="entry name" value="HTH_AraC-typ_CS"/>
</dbReference>
<dbReference type="PROSITE" id="PS00041">
    <property type="entry name" value="HTH_ARAC_FAMILY_1"/>
    <property type="match status" value="1"/>
</dbReference>
<dbReference type="Gene3D" id="2.60.120.280">
    <property type="entry name" value="Regulatory protein AraC"/>
    <property type="match status" value="1"/>
</dbReference>
<feature type="domain" description="HTH araC/xylS-type" evidence="4">
    <location>
        <begin position="245"/>
        <end position="343"/>
    </location>
</feature>
<dbReference type="Proteomes" id="UP000293142">
    <property type="component" value="Unassembled WGS sequence"/>
</dbReference>
<sequence length="354" mass="40896">MVINCDIEVKYCSSTQTGAVCFIFLNRIPPLCFIMGERHPSTAGFNENAAHSCGRHTSIMHTKIKEPFSHSYGFRFREVPSFDLAQIQGVGWENRTSADYYWDGMQRGDEGLMLFQYTLSGRGSMMLEDQIHPLVPGKAFLVWIPSRHVYFFPKDSDHWEYVYILMKGERLYAPYLEWIQKMGHFPEFQVDSPPIRMLNTILEKAKQRQITDSFINSSYAYQFAIELSRSTSVVHAQPPMPDAIQKTLNYIELNYDRIGNLDDMADFAGLSKYYFLRQFQRYTGMTPLEYLNKLRIEKAAGLLRTTRQTVNEIASTVGFTDGNYFSKVFKSWVGMPPGKFRSEQSLAADHLFLN</sequence>
<evidence type="ECO:0000256" key="2">
    <source>
        <dbReference type="ARBA" id="ARBA00023125"/>
    </source>
</evidence>
<reference evidence="5 6" key="1">
    <citation type="submission" date="2019-02" db="EMBL/GenBank/DDBJ databases">
        <title>Paenibacillus sp. nov., isolated from surface-sterilized tissue of Thalictrum simplex L.</title>
        <authorList>
            <person name="Tuo L."/>
        </authorList>
    </citation>
    <scope>NUCLEOTIDE SEQUENCE [LARGE SCALE GENOMIC DNA]</scope>
    <source>
        <strain evidence="5 6">N2SHLJ1</strain>
    </source>
</reference>
<dbReference type="GO" id="GO:0003700">
    <property type="term" value="F:DNA-binding transcription factor activity"/>
    <property type="evidence" value="ECO:0007669"/>
    <property type="project" value="InterPro"/>
</dbReference>
<dbReference type="PROSITE" id="PS01124">
    <property type="entry name" value="HTH_ARAC_FAMILY_2"/>
    <property type="match status" value="1"/>
</dbReference>
<dbReference type="InterPro" id="IPR003313">
    <property type="entry name" value="AraC-bd"/>
</dbReference>
<organism evidence="5 6">
    <name type="scientific">Paenibacillus thalictri</name>
    <dbReference type="NCBI Taxonomy" id="2527873"/>
    <lineage>
        <taxon>Bacteria</taxon>
        <taxon>Bacillati</taxon>
        <taxon>Bacillota</taxon>
        <taxon>Bacilli</taxon>
        <taxon>Bacillales</taxon>
        <taxon>Paenibacillaceae</taxon>
        <taxon>Paenibacillus</taxon>
    </lineage>
</organism>
<evidence type="ECO:0000313" key="5">
    <source>
        <dbReference type="EMBL" id="TBL79490.1"/>
    </source>
</evidence>